<proteinExistence type="predicted"/>
<protein>
    <submittedName>
        <fullName evidence="4">tRNA-specific adenosine deaminase</fullName>
    </submittedName>
</protein>
<dbReference type="Proteomes" id="UP000831327">
    <property type="component" value="Chromosome"/>
</dbReference>
<reference evidence="4 5" key="1">
    <citation type="journal article" date="2016" name="Microbes Environ.">
        <title>Phylogenetically diverse aerobic anoxygenic phototrophic bacteria isolated from epilithic biofilms in Tama river, Japan.</title>
        <authorList>
            <person name="Hirose S."/>
            <person name="Matsuura K."/>
            <person name="Haruta S."/>
        </authorList>
    </citation>
    <scope>NUCLEOTIDE SEQUENCE [LARGE SCALE GENOMIC DNA]</scope>
    <source>
        <strain evidence="4 5">S08</strain>
    </source>
</reference>
<evidence type="ECO:0000256" key="2">
    <source>
        <dbReference type="ARBA" id="ARBA00022833"/>
    </source>
</evidence>
<dbReference type="PANTHER" id="PTHR11079:SF162">
    <property type="entry name" value="RIBOFLAVIN BIOSYNTHESIS PROTEIN PYRD, CHLOROPLASTIC"/>
    <property type="match status" value="1"/>
</dbReference>
<dbReference type="RefSeq" id="WP_244458950.1">
    <property type="nucleotide sequence ID" value="NZ_AP025637.1"/>
</dbReference>
<feature type="domain" description="CMP/dCMP-type deaminase" evidence="3">
    <location>
        <begin position="4"/>
        <end position="117"/>
    </location>
</feature>
<organism evidence="4 5">
    <name type="scientific">Roseomonas fluvialis</name>
    <dbReference type="NCBI Taxonomy" id="1750527"/>
    <lineage>
        <taxon>Bacteria</taxon>
        <taxon>Pseudomonadati</taxon>
        <taxon>Pseudomonadota</taxon>
        <taxon>Alphaproteobacteria</taxon>
        <taxon>Acetobacterales</taxon>
        <taxon>Roseomonadaceae</taxon>
        <taxon>Roseomonas</taxon>
    </lineage>
</organism>
<gene>
    <name evidence="4" type="ORF">Rmf_16370</name>
</gene>
<accession>A0ABM7Y1L9</accession>
<evidence type="ECO:0000313" key="5">
    <source>
        <dbReference type="Proteomes" id="UP000831327"/>
    </source>
</evidence>
<sequence length="156" mass="17008">MMTKDHEHWMDMALALARAVEASGNTPVASLVVRDGEEIGRGTNEVTTKRDPILHAEIVAIQDACKRSGSATLEGAVLYSTMEPCPMCAWGIRCAGLKQVVLGARHADLKRTDMGTYAFDTFMIATGQNVQLVSGIRTAECVELRREWSARTGRVV</sequence>
<keyword evidence="5" id="KW-1185">Reference proteome</keyword>
<dbReference type="PROSITE" id="PS51747">
    <property type="entry name" value="CYT_DCMP_DEAMINASES_2"/>
    <property type="match status" value="1"/>
</dbReference>
<keyword evidence="1" id="KW-0479">Metal-binding</keyword>
<dbReference type="InterPro" id="IPR016192">
    <property type="entry name" value="APOBEC/CMP_deaminase_Zn-bd"/>
</dbReference>
<evidence type="ECO:0000259" key="3">
    <source>
        <dbReference type="PROSITE" id="PS51747"/>
    </source>
</evidence>
<evidence type="ECO:0000256" key="1">
    <source>
        <dbReference type="ARBA" id="ARBA00022723"/>
    </source>
</evidence>
<dbReference type="CDD" id="cd01285">
    <property type="entry name" value="nucleoside_deaminase"/>
    <property type="match status" value="1"/>
</dbReference>
<dbReference type="EMBL" id="AP025637">
    <property type="protein sequence ID" value="BDG71708.1"/>
    <property type="molecule type" value="Genomic_DNA"/>
</dbReference>
<name>A0ABM7Y1L9_9PROT</name>
<dbReference type="PANTHER" id="PTHR11079">
    <property type="entry name" value="CYTOSINE DEAMINASE FAMILY MEMBER"/>
    <property type="match status" value="1"/>
</dbReference>
<evidence type="ECO:0000313" key="4">
    <source>
        <dbReference type="EMBL" id="BDG71708.1"/>
    </source>
</evidence>
<keyword evidence="2" id="KW-0862">Zinc</keyword>
<dbReference type="InterPro" id="IPR016193">
    <property type="entry name" value="Cytidine_deaminase-like"/>
</dbReference>
<dbReference type="SUPFAM" id="SSF53927">
    <property type="entry name" value="Cytidine deaminase-like"/>
    <property type="match status" value="1"/>
</dbReference>
<dbReference type="InterPro" id="IPR002125">
    <property type="entry name" value="CMP_dCMP_dom"/>
</dbReference>
<dbReference type="PROSITE" id="PS00903">
    <property type="entry name" value="CYT_DCMP_DEAMINASES_1"/>
    <property type="match status" value="1"/>
</dbReference>
<dbReference type="Gene3D" id="3.40.140.10">
    <property type="entry name" value="Cytidine Deaminase, domain 2"/>
    <property type="match status" value="1"/>
</dbReference>
<dbReference type="Pfam" id="PF00383">
    <property type="entry name" value="dCMP_cyt_deam_1"/>
    <property type="match status" value="1"/>
</dbReference>